<dbReference type="AlphaFoldDB" id="A0A7J7MC32"/>
<accession>A0A7J7MC32</accession>
<proteinExistence type="predicted"/>
<evidence type="ECO:0000259" key="1">
    <source>
        <dbReference type="Pfam" id="PF10536"/>
    </source>
</evidence>
<reference evidence="2 3" key="1">
    <citation type="journal article" date="2020" name="IScience">
        <title>Genome Sequencing of the Endangered Kingdonia uniflora (Circaeasteraceae, Ranunculales) Reveals Potential Mechanisms of Evolutionary Specialization.</title>
        <authorList>
            <person name="Sun Y."/>
            <person name="Deng T."/>
            <person name="Zhang A."/>
            <person name="Moore M.J."/>
            <person name="Landis J.B."/>
            <person name="Lin N."/>
            <person name="Zhang H."/>
            <person name="Zhang X."/>
            <person name="Huang J."/>
            <person name="Zhang X."/>
            <person name="Sun H."/>
            <person name="Wang H."/>
        </authorList>
    </citation>
    <scope>NUCLEOTIDE SEQUENCE [LARGE SCALE GENOMIC DNA]</scope>
    <source>
        <strain evidence="2">TB1705</strain>
        <tissue evidence="2">Leaf</tissue>
    </source>
</reference>
<dbReference type="Pfam" id="PF10536">
    <property type="entry name" value="PMD"/>
    <property type="match status" value="1"/>
</dbReference>
<dbReference type="OrthoDB" id="6017153at2759"/>
<sequence length="473" mass="52563">NQVYLDLKAEGAGISLSLVKMVKFFAYKLGRNTHDLDAVEASSSSKLVRLSSQAVVKGYMLYVLGSFLFPSKKGTDMSAKYLNFFENKNSEIIWSWGAATLAHLYYSLVSLTKLCPDVVDLNENDDGKILRDESGVSQRENSVKLIVAGRGKIWFLLGIEKEPVESDLKYAKWFSDDSMRENNARIFQLSNEIGNFKQASAPSENVSIPPTATEIYVKVVEKTRVFQFIAGLNPDFEYVRVHLLDMTHFLTLEEAHAYCLSDQSRRLPMPTISRILSETSAMAIRYAYPATPSVPSQTSHTSSPSLSQLPTAFGCQSLTPDCQTSSVAPGLLPAIDSPLSGIESSPTASMPITIDNDSPMDPIVELDNDNDINIDLDGDDIEIEGINVPLSEAIDDSVGTLAMKPDNRKKCGAIYLLASSHGTVQLANKQKELFTKDEEMVIWLLHPLLIDNFESNNHLQFPFCKVFFFFFEF</sequence>
<dbReference type="EMBL" id="JACGCM010001629">
    <property type="protein sequence ID" value="KAF6152437.1"/>
    <property type="molecule type" value="Genomic_DNA"/>
</dbReference>
<evidence type="ECO:0000313" key="3">
    <source>
        <dbReference type="Proteomes" id="UP000541444"/>
    </source>
</evidence>
<organism evidence="2 3">
    <name type="scientific">Kingdonia uniflora</name>
    <dbReference type="NCBI Taxonomy" id="39325"/>
    <lineage>
        <taxon>Eukaryota</taxon>
        <taxon>Viridiplantae</taxon>
        <taxon>Streptophyta</taxon>
        <taxon>Embryophyta</taxon>
        <taxon>Tracheophyta</taxon>
        <taxon>Spermatophyta</taxon>
        <taxon>Magnoliopsida</taxon>
        <taxon>Ranunculales</taxon>
        <taxon>Circaeasteraceae</taxon>
        <taxon>Kingdonia</taxon>
    </lineage>
</organism>
<protein>
    <recommendedName>
        <fullName evidence="1">Aminotransferase-like plant mobile domain-containing protein</fullName>
    </recommendedName>
</protein>
<gene>
    <name evidence="2" type="ORF">GIB67_035505</name>
</gene>
<feature type="domain" description="Aminotransferase-like plant mobile" evidence="1">
    <location>
        <begin position="39"/>
        <end position="113"/>
    </location>
</feature>
<comment type="caution">
    <text evidence="2">The sequence shown here is derived from an EMBL/GenBank/DDBJ whole genome shotgun (WGS) entry which is preliminary data.</text>
</comment>
<dbReference type="Proteomes" id="UP000541444">
    <property type="component" value="Unassembled WGS sequence"/>
</dbReference>
<name>A0A7J7MC32_9MAGN</name>
<dbReference type="InterPro" id="IPR019557">
    <property type="entry name" value="AminoTfrase-like_pln_mobile"/>
</dbReference>
<feature type="non-terminal residue" evidence="2">
    <location>
        <position position="1"/>
    </location>
</feature>
<evidence type="ECO:0000313" key="2">
    <source>
        <dbReference type="EMBL" id="KAF6152437.1"/>
    </source>
</evidence>
<keyword evidence="3" id="KW-1185">Reference proteome</keyword>